<protein>
    <submittedName>
        <fullName evidence="1">Uncharacterized protein</fullName>
    </submittedName>
</protein>
<gene>
    <name evidence="1" type="ORF">METZ01_LOCUS6089</name>
</gene>
<organism evidence="1">
    <name type="scientific">marine metagenome</name>
    <dbReference type="NCBI Taxonomy" id="408172"/>
    <lineage>
        <taxon>unclassified sequences</taxon>
        <taxon>metagenomes</taxon>
        <taxon>ecological metagenomes</taxon>
    </lineage>
</organism>
<proteinExistence type="predicted"/>
<sequence>MGLIWTLQTGPTAAEGSMIYVLFKI</sequence>
<accession>A0A381NF80</accession>
<name>A0A381NF80_9ZZZZ</name>
<reference evidence="1" key="1">
    <citation type="submission" date="2018-05" db="EMBL/GenBank/DDBJ databases">
        <authorList>
            <person name="Lanie J.A."/>
            <person name="Ng W.-L."/>
            <person name="Kazmierczak K.M."/>
            <person name="Andrzejewski T.M."/>
            <person name="Davidsen T.M."/>
            <person name="Wayne K.J."/>
            <person name="Tettelin H."/>
            <person name="Glass J.I."/>
            <person name="Rusch D."/>
            <person name="Podicherti R."/>
            <person name="Tsui H.-C.T."/>
            <person name="Winkler M.E."/>
        </authorList>
    </citation>
    <scope>NUCLEOTIDE SEQUENCE</scope>
</reference>
<dbReference type="EMBL" id="UINC01000321">
    <property type="protein sequence ID" value="SUZ53235.1"/>
    <property type="molecule type" value="Genomic_DNA"/>
</dbReference>
<dbReference type="AlphaFoldDB" id="A0A381NF80"/>
<evidence type="ECO:0000313" key="1">
    <source>
        <dbReference type="EMBL" id="SUZ53235.1"/>
    </source>
</evidence>